<comment type="caution">
    <text evidence="1">The sequence shown here is derived from an EMBL/GenBank/DDBJ whole genome shotgun (WGS) entry which is preliminary data.</text>
</comment>
<dbReference type="Proteomes" id="UP000294530">
    <property type="component" value="Unassembled WGS sequence"/>
</dbReference>
<protein>
    <submittedName>
        <fullName evidence="1">Uncharacterized protein</fullName>
    </submittedName>
</protein>
<proteinExistence type="predicted"/>
<sequence length="71" mass="8055">MVSGYVAEILKVEANKIRYSVLSNSYVGVLHNEEAAGKMLLNNGMCDMDLKLTDSLQHDLRSHFLTSYRTY</sequence>
<dbReference type="OrthoDB" id="2015280at2759"/>
<gene>
    <name evidence="1" type="ORF">CCR75_002799</name>
</gene>
<organism evidence="1 2">
    <name type="scientific">Bremia lactucae</name>
    <name type="common">Lettuce downy mildew</name>
    <dbReference type="NCBI Taxonomy" id="4779"/>
    <lineage>
        <taxon>Eukaryota</taxon>
        <taxon>Sar</taxon>
        <taxon>Stramenopiles</taxon>
        <taxon>Oomycota</taxon>
        <taxon>Peronosporomycetes</taxon>
        <taxon>Peronosporales</taxon>
        <taxon>Peronosporaceae</taxon>
        <taxon>Bremia</taxon>
    </lineage>
</organism>
<evidence type="ECO:0000313" key="2">
    <source>
        <dbReference type="Proteomes" id="UP000294530"/>
    </source>
</evidence>
<reference evidence="1 2" key="1">
    <citation type="journal article" date="2021" name="Genome Biol.">
        <title>AFLAP: assembly-free linkage analysis pipeline using k-mers from genome sequencing data.</title>
        <authorList>
            <person name="Fletcher K."/>
            <person name="Zhang L."/>
            <person name="Gil J."/>
            <person name="Han R."/>
            <person name="Cavanaugh K."/>
            <person name="Michelmore R."/>
        </authorList>
    </citation>
    <scope>NUCLEOTIDE SEQUENCE [LARGE SCALE GENOMIC DNA]</scope>
    <source>
        <strain evidence="1 2">SF5</strain>
    </source>
</reference>
<evidence type="ECO:0000313" key="1">
    <source>
        <dbReference type="EMBL" id="TDH71032.1"/>
    </source>
</evidence>
<dbReference type="AlphaFoldDB" id="A0A976FQD0"/>
<dbReference type="RefSeq" id="XP_067820531.1">
    <property type="nucleotide sequence ID" value="XM_067960896.1"/>
</dbReference>
<dbReference type="EMBL" id="SHOA02000004">
    <property type="protein sequence ID" value="TDH71032.1"/>
    <property type="molecule type" value="Genomic_DNA"/>
</dbReference>
<accession>A0A976FQD0</accession>
<dbReference type="GeneID" id="94346567"/>
<keyword evidence="2" id="KW-1185">Reference proteome</keyword>
<dbReference type="KEGG" id="blac:94346567"/>
<name>A0A976FQD0_BRELC</name>